<dbReference type="InterPro" id="IPR007197">
    <property type="entry name" value="rSAM"/>
</dbReference>
<reference evidence="8 9" key="2">
    <citation type="journal article" date="2009" name="Proc. Natl. Acad. Sci. U.S.A.">
        <title>On the chimeric nature, thermophilic origin, and phylogenetic placement of the Thermotogales.</title>
        <authorList>
            <person name="Zhaxybayeva O."/>
            <person name="Swithers K.S."/>
            <person name="Lapierre P."/>
            <person name="Fournier G.P."/>
            <person name="Bickhart D.M."/>
            <person name="DeBoy R.T."/>
            <person name="Nelson K.E."/>
            <person name="Nesbo C.L."/>
            <person name="Doolittle W.F."/>
            <person name="Gogarten J.P."/>
            <person name="Noll K.M."/>
        </authorList>
    </citation>
    <scope>NUCLEOTIDE SEQUENCE [LARGE SCALE GENOMIC DNA]</scope>
    <source>
        <strain evidence="9">ATCC BAA-301 / DSM 14385 / NBRC 107922 / TMO</strain>
    </source>
</reference>
<keyword evidence="2" id="KW-0004">4Fe-4S</keyword>
<evidence type="ECO:0000256" key="5">
    <source>
        <dbReference type="ARBA" id="ARBA00023004"/>
    </source>
</evidence>
<feature type="domain" description="Radical SAM core" evidence="7">
    <location>
        <begin position="1"/>
        <end position="222"/>
    </location>
</feature>
<evidence type="ECO:0000313" key="8">
    <source>
        <dbReference type="EMBL" id="ABV32630.1"/>
    </source>
</evidence>
<evidence type="ECO:0000256" key="3">
    <source>
        <dbReference type="ARBA" id="ARBA00022691"/>
    </source>
</evidence>
<dbReference type="InterPro" id="IPR006638">
    <property type="entry name" value="Elp3/MiaA/NifB-like_rSAM"/>
</dbReference>
<evidence type="ECO:0000256" key="1">
    <source>
        <dbReference type="ARBA" id="ARBA00001966"/>
    </source>
</evidence>
<dbReference type="Pfam" id="PF16199">
    <property type="entry name" value="Radical_SAM_C"/>
    <property type="match status" value="1"/>
</dbReference>
<dbReference type="Proteomes" id="UP000002016">
    <property type="component" value="Chromosome"/>
</dbReference>
<reference evidence="8 9" key="1">
    <citation type="submission" date="2007-08" db="EMBL/GenBank/DDBJ databases">
        <title>Complete sequence of Thermotoga lettingae TMO.</title>
        <authorList>
            <consortium name="US DOE Joint Genome Institute"/>
            <person name="Copeland A."/>
            <person name="Lucas S."/>
            <person name="Lapidus A."/>
            <person name="Barry K."/>
            <person name="Glavina del Rio T."/>
            <person name="Dalin E."/>
            <person name="Tice H."/>
            <person name="Pitluck S."/>
            <person name="Foster B."/>
            <person name="Bruce D."/>
            <person name="Schmutz J."/>
            <person name="Larimer F."/>
            <person name="Land M."/>
            <person name="Hauser L."/>
            <person name="Kyrpides N."/>
            <person name="Mikhailova N."/>
            <person name="Nelson K."/>
            <person name="Gogarten J.P."/>
            <person name="Noll K."/>
            <person name="Richardson P."/>
        </authorList>
    </citation>
    <scope>NUCLEOTIDE SEQUENCE [LARGE SCALE GENOMIC DNA]</scope>
    <source>
        <strain evidence="9">ATCC BAA-301 / DSM 14385 / NBRC 107922 / TMO</strain>
    </source>
</reference>
<dbReference type="SFLD" id="SFLDG01086">
    <property type="entry name" value="elongater_protein-like"/>
    <property type="match status" value="1"/>
</dbReference>
<dbReference type="EMBL" id="CP000812">
    <property type="protein sequence ID" value="ABV32630.1"/>
    <property type="molecule type" value="Genomic_DNA"/>
</dbReference>
<protein>
    <submittedName>
        <fullName evidence="8">Radical SAM domain protein</fullName>
    </submittedName>
</protein>
<keyword evidence="5" id="KW-0408">Iron</keyword>
<dbReference type="GO" id="GO:0051539">
    <property type="term" value="F:4 iron, 4 sulfur cluster binding"/>
    <property type="evidence" value="ECO:0007669"/>
    <property type="project" value="UniProtKB-KW"/>
</dbReference>
<dbReference type="Gene3D" id="3.80.30.20">
    <property type="entry name" value="tm_1862 like domain"/>
    <property type="match status" value="1"/>
</dbReference>
<keyword evidence="9" id="KW-1185">Reference proteome</keyword>
<dbReference type="STRING" id="416591.Tlet_0058"/>
<dbReference type="SMART" id="SM00729">
    <property type="entry name" value="Elp3"/>
    <property type="match status" value="1"/>
</dbReference>
<dbReference type="AlphaFoldDB" id="A8F396"/>
<keyword evidence="3" id="KW-0949">S-adenosyl-L-methionine</keyword>
<dbReference type="GO" id="GO:0003824">
    <property type="term" value="F:catalytic activity"/>
    <property type="evidence" value="ECO:0007669"/>
    <property type="project" value="InterPro"/>
</dbReference>
<evidence type="ECO:0000256" key="2">
    <source>
        <dbReference type="ARBA" id="ARBA00022485"/>
    </source>
</evidence>
<proteinExistence type="predicted"/>
<evidence type="ECO:0000313" key="9">
    <source>
        <dbReference type="Proteomes" id="UP000002016"/>
    </source>
</evidence>
<dbReference type="InterPro" id="IPR023404">
    <property type="entry name" value="rSAM_horseshoe"/>
</dbReference>
<dbReference type="SUPFAM" id="SSF102114">
    <property type="entry name" value="Radical SAM enzymes"/>
    <property type="match status" value="1"/>
</dbReference>
<evidence type="ECO:0000256" key="6">
    <source>
        <dbReference type="ARBA" id="ARBA00023014"/>
    </source>
</evidence>
<dbReference type="PANTHER" id="PTHR11135">
    <property type="entry name" value="HISTONE ACETYLTRANSFERASE-RELATED"/>
    <property type="match status" value="1"/>
</dbReference>
<dbReference type="GO" id="GO:0002926">
    <property type="term" value="P:tRNA wobble base 5-methoxycarbonylmethyl-2-thiouridinylation"/>
    <property type="evidence" value="ECO:0007669"/>
    <property type="project" value="TreeGrafter"/>
</dbReference>
<name>A8F396_PSELT</name>
<dbReference type="InterPro" id="IPR058240">
    <property type="entry name" value="rSAM_sf"/>
</dbReference>
<dbReference type="eggNOG" id="COG1243">
    <property type="taxonomic scope" value="Bacteria"/>
</dbReference>
<dbReference type="GO" id="GO:0005737">
    <property type="term" value="C:cytoplasm"/>
    <property type="evidence" value="ECO:0007669"/>
    <property type="project" value="TreeGrafter"/>
</dbReference>
<dbReference type="SFLD" id="SFLDG01082">
    <property type="entry name" value="B12-binding_domain_containing"/>
    <property type="match status" value="1"/>
</dbReference>
<dbReference type="KEGG" id="tle:Tlet_0058"/>
<evidence type="ECO:0000259" key="7">
    <source>
        <dbReference type="PROSITE" id="PS51918"/>
    </source>
</evidence>
<dbReference type="InterPro" id="IPR032432">
    <property type="entry name" value="Radical_SAM_C"/>
</dbReference>
<dbReference type="InterPro" id="IPR039661">
    <property type="entry name" value="ELP3"/>
</dbReference>
<evidence type="ECO:0000256" key="4">
    <source>
        <dbReference type="ARBA" id="ARBA00022723"/>
    </source>
</evidence>
<dbReference type="SFLD" id="SFLDS00029">
    <property type="entry name" value="Radical_SAM"/>
    <property type="match status" value="1"/>
</dbReference>
<keyword evidence="4" id="KW-0479">Metal-binding</keyword>
<organism evidence="8 9">
    <name type="scientific">Pseudothermotoga lettingae (strain ATCC BAA-301 / DSM 14385 / NBRC 107922 / TMO)</name>
    <name type="common">Thermotoga lettingae</name>
    <dbReference type="NCBI Taxonomy" id="416591"/>
    <lineage>
        <taxon>Bacteria</taxon>
        <taxon>Thermotogati</taxon>
        <taxon>Thermotogota</taxon>
        <taxon>Thermotogae</taxon>
        <taxon>Thermotogales</taxon>
        <taxon>Thermotogaceae</taxon>
        <taxon>Pseudothermotoga</taxon>
    </lineage>
</organism>
<dbReference type="GO" id="GO:0046872">
    <property type="term" value="F:metal ion binding"/>
    <property type="evidence" value="ECO:0007669"/>
    <property type="project" value="UniProtKB-KW"/>
</dbReference>
<comment type="cofactor">
    <cofactor evidence="1">
        <name>[4Fe-4S] cluster</name>
        <dbReference type="ChEBI" id="CHEBI:49883"/>
    </cofactor>
</comment>
<dbReference type="PROSITE" id="PS51918">
    <property type="entry name" value="RADICAL_SAM"/>
    <property type="match status" value="1"/>
</dbReference>
<dbReference type="CDD" id="cd01335">
    <property type="entry name" value="Radical_SAM"/>
    <property type="match status" value="1"/>
</dbReference>
<dbReference type="Pfam" id="PF04055">
    <property type="entry name" value="Radical_SAM"/>
    <property type="match status" value="1"/>
</dbReference>
<dbReference type="HOGENOM" id="CLU_057482_0_0_0"/>
<dbReference type="PANTHER" id="PTHR11135:SF0">
    <property type="entry name" value="ELONGATOR COMPLEX PROTEIN 3"/>
    <property type="match status" value="1"/>
</dbReference>
<keyword evidence="6" id="KW-0411">Iron-sulfur</keyword>
<gene>
    <name evidence="8" type="ordered locus">Tlet_0058</name>
</gene>
<accession>A8F396</accession>
<sequence>MKIVPVFLPQMGCKKRCLFCDQRSATGFSQLPSIEELNKMINKYIAPDERFEIAFYGGTFTALPVLLQKRYLAWADEYIRKNVCDGIRISTRPDEINKENLIFLKKNGVKFVELGAQSFCDDVLHESERNHSSKDIEKACTLLKELKIDFGLHLMIGLPGDEKWKDLFSSWKTVENGAKTCRLHPTIVLKGAPLESLYLDGRYRAVRLDEAIDICSDMMAILESNNVKVIRIGLFVPDELMKNIVAGPYHPRFGELVKGELLKKVVKFVDPELLIYTEKQASIVRNLDVKAIAGRELGFVVNKRFVSWKDALKEYVSGGVEDVRAIERTGTSRNQCSNRSSTT</sequence>